<keyword evidence="9" id="KW-0503">Monooxygenase</keyword>
<evidence type="ECO:0000256" key="1">
    <source>
        <dbReference type="ARBA" id="ARBA00001971"/>
    </source>
</evidence>
<keyword evidence="12" id="KW-1185">Reference proteome</keyword>
<evidence type="ECO:0000256" key="4">
    <source>
        <dbReference type="ARBA" id="ARBA00022692"/>
    </source>
</evidence>
<dbReference type="InterPro" id="IPR001128">
    <property type="entry name" value="Cyt_P450"/>
</dbReference>
<dbReference type="GO" id="GO:0004497">
    <property type="term" value="F:monooxygenase activity"/>
    <property type="evidence" value="ECO:0007669"/>
    <property type="project" value="UniProtKB-KW"/>
</dbReference>
<organism evidence="11 12">
    <name type="scientific">Parasponia andersonii</name>
    <name type="common">Sponia andersonii</name>
    <dbReference type="NCBI Taxonomy" id="3476"/>
    <lineage>
        <taxon>Eukaryota</taxon>
        <taxon>Viridiplantae</taxon>
        <taxon>Streptophyta</taxon>
        <taxon>Embryophyta</taxon>
        <taxon>Tracheophyta</taxon>
        <taxon>Spermatophyta</taxon>
        <taxon>Magnoliopsida</taxon>
        <taxon>eudicotyledons</taxon>
        <taxon>Gunneridae</taxon>
        <taxon>Pentapetalae</taxon>
        <taxon>rosids</taxon>
        <taxon>fabids</taxon>
        <taxon>Rosales</taxon>
        <taxon>Cannabaceae</taxon>
        <taxon>Parasponia</taxon>
    </lineage>
</organism>
<gene>
    <name evidence="11" type="ORF">PanWU01x14_234280</name>
</gene>
<dbReference type="InterPro" id="IPR002401">
    <property type="entry name" value="Cyt_P450_E_grp-I"/>
</dbReference>
<evidence type="ECO:0000256" key="2">
    <source>
        <dbReference type="ARBA" id="ARBA00004370"/>
    </source>
</evidence>
<evidence type="ECO:0000256" key="5">
    <source>
        <dbReference type="ARBA" id="ARBA00022723"/>
    </source>
</evidence>
<dbReference type="EMBL" id="JXTB01000270">
    <property type="protein sequence ID" value="PON48895.1"/>
    <property type="molecule type" value="Genomic_DNA"/>
</dbReference>
<dbReference type="Proteomes" id="UP000237105">
    <property type="component" value="Unassembled WGS sequence"/>
</dbReference>
<evidence type="ECO:0000256" key="10">
    <source>
        <dbReference type="ARBA" id="ARBA00023136"/>
    </source>
</evidence>
<dbReference type="Pfam" id="PF00067">
    <property type="entry name" value="p450"/>
    <property type="match status" value="1"/>
</dbReference>
<keyword evidence="4" id="KW-0812">Transmembrane</keyword>
<evidence type="ECO:0000313" key="11">
    <source>
        <dbReference type="EMBL" id="PON48895.1"/>
    </source>
</evidence>
<keyword evidence="10" id="KW-0472">Membrane</keyword>
<keyword evidence="8" id="KW-0408">Iron</keyword>
<evidence type="ECO:0000313" key="12">
    <source>
        <dbReference type="Proteomes" id="UP000237105"/>
    </source>
</evidence>
<evidence type="ECO:0000256" key="6">
    <source>
        <dbReference type="ARBA" id="ARBA00022989"/>
    </source>
</evidence>
<dbReference type="PRINTS" id="PR00463">
    <property type="entry name" value="EP450I"/>
</dbReference>
<dbReference type="InterPro" id="IPR036396">
    <property type="entry name" value="Cyt_P450_sf"/>
</dbReference>
<dbReference type="PANTHER" id="PTHR47947:SF26">
    <property type="entry name" value="CYTOCHROME P450"/>
    <property type="match status" value="1"/>
</dbReference>
<dbReference type="GO" id="GO:0020037">
    <property type="term" value="F:heme binding"/>
    <property type="evidence" value="ECO:0007669"/>
    <property type="project" value="InterPro"/>
</dbReference>
<comment type="cofactor">
    <cofactor evidence="1">
        <name>heme</name>
        <dbReference type="ChEBI" id="CHEBI:30413"/>
    </cofactor>
</comment>
<keyword evidence="5" id="KW-0479">Metal-binding</keyword>
<dbReference type="GO" id="GO:0016705">
    <property type="term" value="F:oxidoreductase activity, acting on paired donors, with incorporation or reduction of molecular oxygen"/>
    <property type="evidence" value="ECO:0007669"/>
    <property type="project" value="InterPro"/>
</dbReference>
<dbReference type="InterPro" id="IPR050651">
    <property type="entry name" value="Plant_Cytochrome_P450_Monoox"/>
</dbReference>
<dbReference type="AlphaFoldDB" id="A0A2P5BJC4"/>
<dbReference type="STRING" id="3476.A0A2P5BJC4"/>
<keyword evidence="3" id="KW-0349">Heme</keyword>
<dbReference type="Gene3D" id="1.10.630.10">
    <property type="entry name" value="Cytochrome P450"/>
    <property type="match status" value="1"/>
</dbReference>
<comment type="caution">
    <text evidence="11">The sequence shown here is derived from an EMBL/GenBank/DDBJ whole genome shotgun (WGS) entry which is preliminary data.</text>
</comment>
<dbReference type="SUPFAM" id="SSF48264">
    <property type="entry name" value="Cytochrome P450"/>
    <property type="match status" value="1"/>
</dbReference>
<comment type="subcellular location">
    <subcellularLocation>
        <location evidence="2">Membrane</location>
    </subcellularLocation>
</comment>
<dbReference type="OrthoDB" id="2789670at2759"/>
<evidence type="ECO:0000256" key="3">
    <source>
        <dbReference type="ARBA" id="ARBA00022617"/>
    </source>
</evidence>
<name>A0A2P5BJC4_PARAD</name>
<dbReference type="PANTHER" id="PTHR47947">
    <property type="entry name" value="CYTOCHROME P450 82C3-RELATED"/>
    <property type="match status" value="1"/>
</dbReference>
<proteinExistence type="predicted"/>
<keyword evidence="6" id="KW-1133">Transmembrane helix</keyword>
<sequence>MGGLEKRIVRLNNKRDEFLQGLLEEIRRKKISSCNTETVWDFEERMSFVERMLSLQESEPEFYSEDVIKSTVSESDLPNLTYLCCVINETLRLYPTAPLLLPHFSSEDCTVGGYHIPRGITLLVIAWAIHRDPKVWEEPTKFKPDMFQEMMVDDNKEGSTLPFQIQISDGFVGSVNARSLP</sequence>
<accession>A0A2P5BJC4</accession>
<evidence type="ECO:0000256" key="9">
    <source>
        <dbReference type="ARBA" id="ARBA00023033"/>
    </source>
</evidence>
<protein>
    <submittedName>
        <fullName evidence="11">Cytochrome P450, E-class, group I</fullName>
    </submittedName>
</protein>
<dbReference type="GO" id="GO:0005506">
    <property type="term" value="F:iron ion binding"/>
    <property type="evidence" value="ECO:0007669"/>
    <property type="project" value="InterPro"/>
</dbReference>
<keyword evidence="7" id="KW-0560">Oxidoreductase</keyword>
<evidence type="ECO:0000256" key="7">
    <source>
        <dbReference type="ARBA" id="ARBA00023002"/>
    </source>
</evidence>
<evidence type="ECO:0000256" key="8">
    <source>
        <dbReference type="ARBA" id="ARBA00023004"/>
    </source>
</evidence>
<reference evidence="12" key="1">
    <citation type="submission" date="2016-06" db="EMBL/GenBank/DDBJ databases">
        <title>Parallel loss of symbiosis genes in relatives of nitrogen-fixing non-legume Parasponia.</title>
        <authorList>
            <person name="Van Velzen R."/>
            <person name="Holmer R."/>
            <person name="Bu F."/>
            <person name="Rutten L."/>
            <person name="Van Zeijl A."/>
            <person name="Liu W."/>
            <person name="Santuari L."/>
            <person name="Cao Q."/>
            <person name="Sharma T."/>
            <person name="Shen D."/>
            <person name="Roswanjaya Y."/>
            <person name="Wardhani T."/>
            <person name="Kalhor M.S."/>
            <person name="Jansen J."/>
            <person name="Van den Hoogen J."/>
            <person name="Gungor B."/>
            <person name="Hartog M."/>
            <person name="Hontelez J."/>
            <person name="Verver J."/>
            <person name="Yang W.-C."/>
            <person name="Schijlen E."/>
            <person name="Repin R."/>
            <person name="Schilthuizen M."/>
            <person name="Schranz E."/>
            <person name="Heidstra R."/>
            <person name="Miyata K."/>
            <person name="Fedorova E."/>
            <person name="Kohlen W."/>
            <person name="Bisseling T."/>
            <person name="Smit S."/>
            <person name="Geurts R."/>
        </authorList>
    </citation>
    <scope>NUCLEOTIDE SEQUENCE [LARGE SCALE GENOMIC DNA]</scope>
    <source>
        <strain evidence="12">cv. WU1-14</strain>
    </source>
</reference>